<proteinExistence type="predicted"/>
<dbReference type="EMBL" id="JADGJH010001924">
    <property type="protein sequence ID" value="KAJ3107001.1"/>
    <property type="molecule type" value="Genomic_DNA"/>
</dbReference>
<keyword evidence="2" id="KW-1185">Reference proteome</keyword>
<organism evidence="1 2">
    <name type="scientific">Physocladia obscura</name>
    <dbReference type="NCBI Taxonomy" id="109957"/>
    <lineage>
        <taxon>Eukaryota</taxon>
        <taxon>Fungi</taxon>
        <taxon>Fungi incertae sedis</taxon>
        <taxon>Chytridiomycota</taxon>
        <taxon>Chytridiomycota incertae sedis</taxon>
        <taxon>Chytridiomycetes</taxon>
        <taxon>Chytridiales</taxon>
        <taxon>Chytriomycetaceae</taxon>
        <taxon>Physocladia</taxon>
    </lineage>
</organism>
<feature type="non-terminal residue" evidence="1">
    <location>
        <position position="81"/>
    </location>
</feature>
<sequence length="81" mass="8553">MKIEFIVVAVAVVAETVSTQITLPITRATKGPKHALGNTAARVAQINQKLSKSLFSASTTSSAAIGSAEQLNQFDFSYLVN</sequence>
<dbReference type="AlphaFoldDB" id="A0AAD5SVC0"/>
<protein>
    <submittedName>
        <fullName evidence="1">Uncharacterized protein</fullName>
    </submittedName>
</protein>
<dbReference type="Proteomes" id="UP001211907">
    <property type="component" value="Unassembled WGS sequence"/>
</dbReference>
<evidence type="ECO:0000313" key="1">
    <source>
        <dbReference type="EMBL" id="KAJ3107001.1"/>
    </source>
</evidence>
<comment type="caution">
    <text evidence="1">The sequence shown here is derived from an EMBL/GenBank/DDBJ whole genome shotgun (WGS) entry which is preliminary data.</text>
</comment>
<name>A0AAD5SVC0_9FUNG</name>
<gene>
    <name evidence="1" type="ORF">HK100_003649</name>
</gene>
<evidence type="ECO:0000313" key="2">
    <source>
        <dbReference type="Proteomes" id="UP001211907"/>
    </source>
</evidence>
<reference evidence="1" key="1">
    <citation type="submission" date="2020-05" db="EMBL/GenBank/DDBJ databases">
        <title>Phylogenomic resolution of chytrid fungi.</title>
        <authorList>
            <person name="Stajich J.E."/>
            <person name="Amses K."/>
            <person name="Simmons R."/>
            <person name="Seto K."/>
            <person name="Myers J."/>
            <person name="Bonds A."/>
            <person name="Quandt C.A."/>
            <person name="Barry K."/>
            <person name="Liu P."/>
            <person name="Grigoriev I."/>
            <person name="Longcore J.E."/>
            <person name="James T.Y."/>
        </authorList>
    </citation>
    <scope>NUCLEOTIDE SEQUENCE</scope>
    <source>
        <strain evidence="1">JEL0513</strain>
    </source>
</reference>
<accession>A0AAD5SVC0</accession>